<keyword evidence="2" id="KW-1185">Reference proteome</keyword>
<dbReference type="InterPro" id="IPR036649">
    <property type="entry name" value="Pyrophosphatase_sf"/>
</dbReference>
<dbReference type="EMBL" id="ALNK01000015">
    <property type="protein sequence ID" value="EJU23396.1"/>
    <property type="molecule type" value="Genomic_DNA"/>
</dbReference>
<protein>
    <recommendedName>
        <fullName evidence="3">Inorganic pyrophosphatase</fullName>
    </recommendedName>
</protein>
<dbReference type="AlphaFoldDB" id="J4WD62"/>
<dbReference type="PATRIC" id="fig|796941.3.peg.957"/>
<comment type="caution">
    <text evidence="1">The sequence shown here is derived from an EMBL/GenBank/DDBJ whole genome shotgun (WGS) entry which is preliminary data.</text>
</comment>
<evidence type="ECO:0000313" key="2">
    <source>
        <dbReference type="Proteomes" id="UP000005244"/>
    </source>
</evidence>
<evidence type="ECO:0008006" key="3">
    <source>
        <dbReference type="Google" id="ProtNLM"/>
    </source>
</evidence>
<sequence length="51" mass="5761">MIGKTVKVKVDRPLGSSHPDYPEHIYPINYGYVEGIIAPDGGRTRRVYTWG</sequence>
<name>J4WD62_9FIRM</name>
<evidence type="ECO:0000313" key="1">
    <source>
        <dbReference type="EMBL" id="EJU23396.1"/>
    </source>
</evidence>
<reference evidence="1 2" key="1">
    <citation type="submission" date="2012-07" db="EMBL/GenBank/DDBJ databases">
        <authorList>
            <person name="Durkin A.S."/>
            <person name="McCorrison J."/>
            <person name="Torralba M."/>
            <person name="Gillis M."/>
            <person name="Methe B."/>
            <person name="Sutton G."/>
            <person name="Nelson K.E."/>
        </authorList>
    </citation>
    <scope>NUCLEOTIDE SEQUENCE [LARGE SCALE GENOMIC DNA]</scope>
    <source>
        <strain evidence="1 2">OBRC8</strain>
    </source>
</reference>
<dbReference type="SUPFAM" id="SSF50324">
    <property type="entry name" value="Inorganic pyrophosphatase"/>
    <property type="match status" value="1"/>
</dbReference>
<dbReference type="GO" id="GO:0000287">
    <property type="term" value="F:magnesium ion binding"/>
    <property type="evidence" value="ECO:0007669"/>
    <property type="project" value="InterPro"/>
</dbReference>
<dbReference type="GO" id="GO:0004427">
    <property type="term" value="F:inorganic diphosphate phosphatase activity"/>
    <property type="evidence" value="ECO:0007669"/>
    <property type="project" value="InterPro"/>
</dbReference>
<organism evidence="1 2">
    <name type="scientific">Peptoanaerobacter stomatis</name>
    <dbReference type="NCBI Taxonomy" id="796937"/>
    <lineage>
        <taxon>Bacteria</taxon>
        <taxon>Bacillati</taxon>
        <taxon>Bacillota</taxon>
        <taxon>Clostridia</taxon>
        <taxon>Peptostreptococcales</taxon>
        <taxon>Filifactoraceae</taxon>
        <taxon>Peptoanaerobacter</taxon>
    </lineage>
</organism>
<proteinExistence type="predicted"/>
<accession>J4WD62</accession>
<dbReference type="GO" id="GO:0006796">
    <property type="term" value="P:phosphate-containing compound metabolic process"/>
    <property type="evidence" value="ECO:0007669"/>
    <property type="project" value="InterPro"/>
</dbReference>
<gene>
    <name evidence="1" type="ORF">HMPREF1143_2320</name>
</gene>
<dbReference type="GO" id="GO:0005737">
    <property type="term" value="C:cytoplasm"/>
    <property type="evidence" value="ECO:0007669"/>
    <property type="project" value="InterPro"/>
</dbReference>
<dbReference type="RefSeq" id="WP_009530602.1">
    <property type="nucleotide sequence ID" value="NZ_ALNK01000015.1"/>
</dbReference>
<dbReference type="Proteomes" id="UP000005244">
    <property type="component" value="Unassembled WGS sequence"/>
</dbReference>